<dbReference type="EMBL" id="CAUYUJ010017206">
    <property type="protein sequence ID" value="CAK0872827.1"/>
    <property type="molecule type" value="Genomic_DNA"/>
</dbReference>
<keyword evidence="1" id="KW-0812">Transmembrane</keyword>
<keyword evidence="1" id="KW-1133">Transmembrane helix</keyword>
<dbReference type="Gene3D" id="3.40.50.300">
    <property type="entry name" value="P-loop containing nucleotide triphosphate hydrolases"/>
    <property type="match status" value="1"/>
</dbReference>
<feature type="transmembrane region" description="Helical" evidence="1">
    <location>
        <begin position="193"/>
        <end position="212"/>
    </location>
</feature>
<proteinExistence type="predicted"/>
<evidence type="ECO:0000313" key="3">
    <source>
        <dbReference type="Proteomes" id="UP001189429"/>
    </source>
</evidence>
<feature type="non-terminal residue" evidence="2">
    <location>
        <position position="322"/>
    </location>
</feature>
<dbReference type="PANTHER" id="PTHR43681:SF1">
    <property type="entry name" value="SARCALUMENIN"/>
    <property type="match status" value="1"/>
</dbReference>
<protein>
    <recommendedName>
        <fullName evidence="4">Dynamin-type G domain-containing protein</fullName>
    </recommendedName>
</protein>
<keyword evidence="1" id="KW-0472">Membrane</keyword>
<evidence type="ECO:0008006" key="4">
    <source>
        <dbReference type="Google" id="ProtNLM"/>
    </source>
</evidence>
<comment type="caution">
    <text evidence="2">The sequence shown here is derived from an EMBL/GenBank/DDBJ whole genome shotgun (WGS) entry which is preliminary data.</text>
</comment>
<dbReference type="SUPFAM" id="SSF52540">
    <property type="entry name" value="P-loop containing nucleoside triphosphate hydrolases"/>
    <property type="match status" value="1"/>
</dbReference>
<reference evidence="2" key="1">
    <citation type="submission" date="2023-10" db="EMBL/GenBank/DDBJ databases">
        <authorList>
            <person name="Chen Y."/>
            <person name="Shah S."/>
            <person name="Dougan E. K."/>
            <person name="Thang M."/>
            <person name="Chan C."/>
        </authorList>
    </citation>
    <scope>NUCLEOTIDE SEQUENCE [LARGE SCALE GENOMIC DNA]</scope>
</reference>
<accession>A0ABN9VHX2</accession>
<evidence type="ECO:0000256" key="1">
    <source>
        <dbReference type="SAM" id="Phobius"/>
    </source>
</evidence>
<dbReference type="InterPro" id="IPR027417">
    <property type="entry name" value="P-loop_NTPase"/>
</dbReference>
<evidence type="ECO:0000313" key="2">
    <source>
        <dbReference type="EMBL" id="CAK0872827.1"/>
    </source>
</evidence>
<organism evidence="2 3">
    <name type="scientific">Prorocentrum cordatum</name>
    <dbReference type="NCBI Taxonomy" id="2364126"/>
    <lineage>
        <taxon>Eukaryota</taxon>
        <taxon>Sar</taxon>
        <taxon>Alveolata</taxon>
        <taxon>Dinophyceae</taxon>
        <taxon>Prorocentrales</taxon>
        <taxon>Prorocentraceae</taxon>
        <taxon>Prorocentrum</taxon>
    </lineage>
</organism>
<dbReference type="Proteomes" id="UP001189429">
    <property type="component" value="Unassembled WGS sequence"/>
</dbReference>
<keyword evidence="3" id="KW-1185">Reference proteome</keyword>
<gene>
    <name evidence="2" type="ORF">PCOR1329_LOCUS58186</name>
</gene>
<dbReference type="PANTHER" id="PTHR43681">
    <property type="entry name" value="TRANSMEMBRANE GTPASE FZO"/>
    <property type="match status" value="1"/>
</dbReference>
<name>A0ABN9VHX2_9DINO</name>
<dbReference type="InterPro" id="IPR051943">
    <property type="entry name" value="TRAFAC_Dynamin-like_GTPase"/>
</dbReference>
<sequence length="322" mass="35305">MPFGLQIVDTPGMIDLPASDSSFGGRGCLGYNFVDVARWWAKRSDLILLLFDPDKPGTTGETLEVLTESLQGLDHKFMIVLNKSDKLDSSADFARAYGALGWSLSKVIKWKDIPTLFTVFNEGFGGGACAAGSGLPLEAFSQKREELIDEVLRVRERHNDNIVTALDETLCQVEMVCTVVEAVRARVCARRRLLVAAGTTALAALALGAAQLRTSPFVELLAPGARLGLLASCLAPCLGGALLLRGLCAQHQRLLRAGLGVVLRECYAQHFVHRDGEDVEYRWQAVAPKVYAILDSVQSLAHLPRFRRWELARIQECLEKDI</sequence>
<feature type="transmembrane region" description="Helical" evidence="1">
    <location>
        <begin position="224"/>
        <end position="244"/>
    </location>
</feature>